<dbReference type="OrthoDB" id="9787292at2"/>
<evidence type="ECO:0000313" key="4">
    <source>
        <dbReference type="EMBL" id="SFZ84261.1"/>
    </source>
</evidence>
<dbReference type="Gene3D" id="3.40.50.720">
    <property type="entry name" value="NAD(P)-binding Rossmann-like Domain"/>
    <property type="match status" value="1"/>
</dbReference>
<organism evidence="4 5">
    <name type="scientific">Devosia enhydra</name>
    <dbReference type="NCBI Taxonomy" id="665118"/>
    <lineage>
        <taxon>Bacteria</taxon>
        <taxon>Pseudomonadati</taxon>
        <taxon>Pseudomonadota</taxon>
        <taxon>Alphaproteobacteria</taxon>
        <taxon>Hyphomicrobiales</taxon>
        <taxon>Devosiaceae</taxon>
        <taxon>Devosia</taxon>
    </lineage>
</organism>
<comment type="pathway">
    <text evidence="1">Bacterial outer membrane biogenesis; LPS O-antigen biosynthesis.</text>
</comment>
<gene>
    <name evidence="4" type="ORF">SAMN02983003_1911</name>
</gene>
<sequence length="300" mass="32543">MERILVTGGSGMLAQHVAEAALNWGLGVTLADIAWPDDRMWVTGPDRLSFDMRDRNACKDAVRGMRAVIHCAAVVGPARARADALVTFDVNVAGTAALLEAAHGEGARLLNMSTATLYGNRPDLAPLDETDPPDPLTVYDGTKLMTETWCASHRRTYGSDCASFRTGFVYGRGNQIGEYFLPRVLKGERVEEAAGGDHPCDFTYVVDLAEALVMAATAPALPHDVYNITGGVLRTRGEFADAVRRLVPDAQIVQPPGIDPARHLRGACRITRAEADFGWRPRFDLDAGLADWRARLEARA</sequence>
<dbReference type="Pfam" id="PF01370">
    <property type="entry name" value="Epimerase"/>
    <property type="match status" value="1"/>
</dbReference>
<dbReference type="InterPro" id="IPR036291">
    <property type="entry name" value="NAD(P)-bd_dom_sf"/>
</dbReference>
<dbReference type="PANTHER" id="PTHR43000">
    <property type="entry name" value="DTDP-D-GLUCOSE 4,6-DEHYDRATASE-RELATED"/>
    <property type="match status" value="1"/>
</dbReference>
<evidence type="ECO:0000256" key="2">
    <source>
        <dbReference type="ARBA" id="ARBA00007637"/>
    </source>
</evidence>
<dbReference type="STRING" id="665118.SAMN02983003_1911"/>
<dbReference type="RefSeq" id="WP_072341987.1">
    <property type="nucleotide sequence ID" value="NZ_FPKU01000002.1"/>
</dbReference>
<name>A0A1K2HYZ0_9HYPH</name>
<reference evidence="4 5" key="1">
    <citation type="submission" date="2016-11" db="EMBL/GenBank/DDBJ databases">
        <authorList>
            <person name="Jaros S."/>
            <person name="Januszkiewicz K."/>
            <person name="Wedrychowicz H."/>
        </authorList>
    </citation>
    <scope>NUCLEOTIDE SEQUENCE [LARGE SCALE GENOMIC DNA]</scope>
    <source>
        <strain evidence="4 5">ATCC 23634</strain>
    </source>
</reference>
<keyword evidence="5" id="KW-1185">Reference proteome</keyword>
<proteinExistence type="inferred from homology"/>
<evidence type="ECO:0000259" key="3">
    <source>
        <dbReference type="Pfam" id="PF01370"/>
    </source>
</evidence>
<dbReference type="SUPFAM" id="SSF51735">
    <property type="entry name" value="NAD(P)-binding Rossmann-fold domains"/>
    <property type="match status" value="1"/>
</dbReference>
<dbReference type="InterPro" id="IPR001509">
    <property type="entry name" value="Epimerase_deHydtase"/>
</dbReference>
<evidence type="ECO:0000256" key="1">
    <source>
        <dbReference type="ARBA" id="ARBA00005125"/>
    </source>
</evidence>
<evidence type="ECO:0000313" key="5">
    <source>
        <dbReference type="Proteomes" id="UP000183447"/>
    </source>
</evidence>
<feature type="domain" description="NAD-dependent epimerase/dehydratase" evidence="3">
    <location>
        <begin position="4"/>
        <end position="228"/>
    </location>
</feature>
<dbReference type="EMBL" id="FPKU01000002">
    <property type="protein sequence ID" value="SFZ84261.1"/>
    <property type="molecule type" value="Genomic_DNA"/>
</dbReference>
<dbReference type="Proteomes" id="UP000183447">
    <property type="component" value="Unassembled WGS sequence"/>
</dbReference>
<accession>A0A1K2HYZ0</accession>
<protein>
    <submittedName>
        <fullName evidence="4">UDP-glucose 4-epimerase</fullName>
    </submittedName>
</protein>
<comment type="similarity">
    <text evidence="2">Belongs to the NAD(P)-dependent epimerase/dehydratase family.</text>
</comment>
<dbReference type="AlphaFoldDB" id="A0A1K2HYZ0"/>